<dbReference type="PANTHER" id="PTHR43471:SF3">
    <property type="entry name" value="ABC TRANSPORTER PERMEASE PROTEIN NATB"/>
    <property type="match status" value="1"/>
</dbReference>
<dbReference type="InterPro" id="IPR013525">
    <property type="entry name" value="ABC2_TM"/>
</dbReference>
<keyword evidence="3 5" id="KW-1133">Transmembrane helix</keyword>
<evidence type="ECO:0000256" key="3">
    <source>
        <dbReference type="ARBA" id="ARBA00022989"/>
    </source>
</evidence>
<dbReference type="EMBL" id="JAUSUR010000001">
    <property type="protein sequence ID" value="MDQ0359473.1"/>
    <property type="molecule type" value="Genomic_DNA"/>
</dbReference>
<gene>
    <name evidence="7" type="ORF">J2S15_000204</name>
</gene>
<proteinExistence type="predicted"/>
<feature type="transmembrane region" description="Helical" evidence="5">
    <location>
        <begin position="183"/>
        <end position="209"/>
    </location>
</feature>
<evidence type="ECO:0000313" key="7">
    <source>
        <dbReference type="EMBL" id="MDQ0359473.1"/>
    </source>
</evidence>
<feature type="transmembrane region" description="Helical" evidence="5">
    <location>
        <begin position="367"/>
        <end position="389"/>
    </location>
</feature>
<evidence type="ECO:0000256" key="4">
    <source>
        <dbReference type="ARBA" id="ARBA00023136"/>
    </source>
</evidence>
<keyword evidence="4 5" id="KW-0472">Membrane</keyword>
<dbReference type="Proteomes" id="UP001230220">
    <property type="component" value="Unassembled WGS sequence"/>
</dbReference>
<keyword evidence="8" id="KW-1185">Reference proteome</keyword>
<feature type="domain" description="ABC-2 type transporter transmembrane" evidence="6">
    <location>
        <begin position="19"/>
        <end position="386"/>
    </location>
</feature>
<comment type="caution">
    <text evidence="7">The sequence shown here is derived from an EMBL/GenBank/DDBJ whole genome shotgun (WGS) entry which is preliminary data.</text>
</comment>
<feature type="transmembrane region" description="Helical" evidence="5">
    <location>
        <begin position="314"/>
        <end position="331"/>
    </location>
</feature>
<sequence length="414" mass="45206">MKQFFTILKFEFLGLIKAKAYIITTTIFVLISVVGLSLPSVLGEVDGGSMSDSIVEQFTSEGDYAVYDANDLLKGEDETIKMYFPNAKFKTVDSVDELEKLVKDDKVDGGFEIKDNYSFTYYVNDSSMTDMTSSIYSEAMSQIKRNAAFDEAGLDSNQIMSIYYQNTTAGTTVTLGNDGANNIIYTFILIFLIYMIIIMYGSIIATTVASEKGNRTMELLVTSANTNALIFGKVLAGALAAFLQVALFLGSAIATYTLNGAAWNGMLDMVFNIPTSVITAFAVFGILGFLFYSFIFGALGALVSKSEDVNSSSTPITIVFIAVYFVVYMGIMDPSSMVFKIASFVPFSSPMAMFARMAMVEVPLVEVLISLVILVASTAAIGFAAAKIYRRGTLMYGNQVKFTHALKWLKKSKD</sequence>
<evidence type="ECO:0000256" key="2">
    <source>
        <dbReference type="ARBA" id="ARBA00022692"/>
    </source>
</evidence>
<evidence type="ECO:0000256" key="5">
    <source>
        <dbReference type="SAM" id="Phobius"/>
    </source>
</evidence>
<dbReference type="RefSeq" id="WP_307404608.1">
    <property type="nucleotide sequence ID" value="NZ_JAUSUR010000001.1"/>
</dbReference>
<evidence type="ECO:0000259" key="6">
    <source>
        <dbReference type="Pfam" id="PF12698"/>
    </source>
</evidence>
<evidence type="ECO:0000256" key="1">
    <source>
        <dbReference type="ARBA" id="ARBA00004141"/>
    </source>
</evidence>
<feature type="transmembrane region" description="Helical" evidence="5">
    <location>
        <begin position="20"/>
        <end position="42"/>
    </location>
</feature>
<protein>
    <submittedName>
        <fullName evidence="7">ABC-2 type transport system permease protein</fullName>
    </submittedName>
</protein>
<evidence type="ECO:0000313" key="8">
    <source>
        <dbReference type="Proteomes" id="UP001230220"/>
    </source>
</evidence>
<reference evidence="7 8" key="1">
    <citation type="submission" date="2023-07" db="EMBL/GenBank/DDBJ databases">
        <title>Genomic Encyclopedia of Type Strains, Phase IV (KMG-IV): sequencing the most valuable type-strain genomes for metagenomic binning, comparative biology and taxonomic classification.</title>
        <authorList>
            <person name="Goeker M."/>
        </authorList>
    </citation>
    <scope>NUCLEOTIDE SEQUENCE [LARGE SCALE GENOMIC DNA]</scope>
    <source>
        <strain evidence="7 8">DSM 16784</strain>
    </source>
</reference>
<comment type="subcellular location">
    <subcellularLocation>
        <location evidence="1">Membrane</location>
        <topology evidence="1">Multi-pass membrane protein</topology>
    </subcellularLocation>
</comment>
<dbReference type="PANTHER" id="PTHR43471">
    <property type="entry name" value="ABC TRANSPORTER PERMEASE"/>
    <property type="match status" value="1"/>
</dbReference>
<keyword evidence="2 5" id="KW-0812">Transmembrane</keyword>
<dbReference type="Pfam" id="PF12698">
    <property type="entry name" value="ABC2_membrane_3"/>
    <property type="match status" value="1"/>
</dbReference>
<organism evidence="7 8">
    <name type="scientific">Breznakia pachnodae</name>
    <dbReference type="NCBI Taxonomy" id="265178"/>
    <lineage>
        <taxon>Bacteria</taxon>
        <taxon>Bacillati</taxon>
        <taxon>Bacillota</taxon>
        <taxon>Erysipelotrichia</taxon>
        <taxon>Erysipelotrichales</taxon>
        <taxon>Erysipelotrichaceae</taxon>
        <taxon>Breznakia</taxon>
    </lineage>
</organism>
<feature type="transmembrane region" description="Helical" evidence="5">
    <location>
        <begin position="230"/>
        <end position="258"/>
    </location>
</feature>
<accession>A0ABU0DXW2</accession>
<feature type="transmembrane region" description="Helical" evidence="5">
    <location>
        <begin position="278"/>
        <end position="302"/>
    </location>
</feature>
<name>A0ABU0DXW2_9FIRM</name>